<reference evidence="11 12" key="1">
    <citation type="submission" date="2016-03" db="EMBL/GenBank/DDBJ databases">
        <authorList>
            <person name="Bojesen A.M."/>
            <person name="Planet P."/>
            <person name="Hansen M.J."/>
        </authorList>
    </citation>
    <scope>NUCLEOTIDE SEQUENCE [LARGE SCALE GENOMIC DNA]</scope>
    <source>
        <strain evidence="11 12">B 234/94</strain>
    </source>
</reference>
<evidence type="ECO:0000256" key="8">
    <source>
        <dbReference type="ARBA" id="ARBA00034120"/>
    </source>
</evidence>
<comment type="catalytic activity">
    <reaction evidence="9">
        <text>DNA(n) + a 2'-deoxyribonucleoside 5'-triphosphate = DNA(n+1) + diphosphate</text>
        <dbReference type="Rhea" id="RHEA:22508"/>
        <dbReference type="Rhea" id="RHEA-COMP:17339"/>
        <dbReference type="Rhea" id="RHEA-COMP:17340"/>
        <dbReference type="ChEBI" id="CHEBI:33019"/>
        <dbReference type="ChEBI" id="CHEBI:61560"/>
        <dbReference type="ChEBI" id="CHEBI:173112"/>
        <dbReference type="EC" id="2.7.7.49"/>
    </reaction>
</comment>
<evidence type="ECO:0000256" key="4">
    <source>
        <dbReference type="ARBA" id="ARBA00022723"/>
    </source>
</evidence>
<evidence type="ECO:0000256" key="2">
    <source>
        <dbReference type="ARBA" id="ARBA00022679"/>
    </source>
</evidence>
<dbReference type="Proteomes" id="UP000501366">
    <property type="component" value="Chromosome"/>
</dbReference>
<evidence type="ECO:0000256" key="9">
    <source>
        <dbReference type="ARBA" id="ARBA00048173"/>
    </source>
</evidence>
<dbReference type="InterPro" id="IPR051083">
    <property type="entry name" value="GrpII_Intron_Splice-Mob/Def"/>
</dbReference>
<dbReference type="PROSITE" id="PS50878">
    <property type="entry name" value="RT_POL"/>
    <property type="match status" value="1"/>
</dbReference>
<dbReference type="InterPro" id="IPR000123">
    <property type="entry name" value="Reverse_transcriptase_msDNA"/>
</dbReference>
<keyword evidence="6" id="KW-0695">RNA-directed DNA polymerase</keyword>
<keyword evidence="4" id="KW-0479">Metal-binding</keyword>
<keyword evidence="7" id="KW-0051">Antiviral defense</keyword>
<dbReference type="KEGG" id="mgra:A4G16_00875"/>
<dbReference type="GO" id="GO:0003964">
    <property type="term" value="F:RNA-directed DNA polymerase activity"/>
    <property type="evidence" value="ECO:0007669"/>
    <property type="project" value="UniProtKB-KW"/>
</dbReference>
<dbReference type="EC" id="2.7.7.49" evidence="1"/>
<dbReference type="Pfam" id="PF00078">
    <property type="entry name" value="RVT_1"/>
    <property type="match status" value="1"/>
</dbReference>
<dbReference type="PRINTS" id="PR00866">
    <property type="entry name" value="RNADNAPOLMS"/>
</dbReference>
<evidence type="ECO:0000256" key="5">
    <source>
        <dbReference type="ARBA" id="ARBA00022842"/>
    </source>
</evidence>
<dbReference type="CDD" id="cd03487">
    <property type="entry name" value="RT_Bac_retron_II"/>
    <property type="match status" value="1"/>
</dbReference>
<dbReference type="Gene3D" id="3.30.70.270">
    <property type="match status" value="1"/>
</dbReference>
<evidence type="ECO:0000256" key="1">
    <source>
        <dbReference type="ARBA" id="ARBA00012493"/>
    </source>
</evidence>
<feature type="domain" description="Reverse transcriptase" evidence="10">
    <location>
        <begin position="1"/>
        <end position="239"/>
    </location>
</feature>
<evidence type="ECO:0000259" key="10">
    <source>
        <dbReference type="PROSITE" id="PS50878"/>
    </source>
</evidence>
<evidence type="ECO:0000256" key="7">
    <source>
        <dbReference type="ARBA" id="ARBA00023118"/>
    </source>
</evidence>
<dbReference type="PANTHER" id="PTHR34047">
    <property type="entry name" value="NUCLEAR INTRON MATURASE 1, MITOCHONDRIAL-RELATED"/>
    <property type="match status" value="1"/>
</dbReference>
<dbReference type="AlphaFoldDB" id="A0A6G8JFW3"/>
<dbReference type="GO" id="GO:0046872">
    <property type="term" value="F:metal ion binding"/>
    <property type="evidence" value="ECO:0007669"/>
    <property type="project" value="UniProtKB-KW"/>
</dbReference>
<organism evidence="11 12">
    <name type="scientific">Mannheimia granulomatis</name>
    <dbReference type="NCBI Taxonomy" id="85402"/>
    <lineage>
        <taxon>Bacteria</taxon>
        <taxon>Pseudomonadati</taxon>
        <taxon>Pseudomonadota</taxon>
        <taxon>Gammaproteobacteria</taxon>
        <taxon>Pasteurellales</taxon>
        <taxon>Pasteurellaceae</taxon>
        <taxon>Mannheimia</taxon>
    </lineage>
</organism>
<dbReference type="GO" id="GO:0051607">
    <property type="term" value="P:defense response to virus"/>
    <property type="evidence" value="ECO:0007669"/>
    <property type="project" value="UniProtKB-KW"/>
</dbReference>
<dbReference type="GO" id="GO:0003723">
    <property type="term" value="F:RNA binding"/>
    <property type="evidence" value="ECO:0007669"/>
    <property type="project" value="InterPro"/>
</dbReference>
<dbReference type="EMBL" id="CP015030">
    <property type="protein sequence ID" value="QIM66027.1"/>
    <property type="molecule type" value="Genomic_DNA"/>
</dbReference>
<sequence length="318" mass="37408">MKDRKHNLKFLFESYFNKKISFDIFENISIEESYDKLCKNKREIYIPNYELKLVLSFLSHFIFKSLPIEDDVAFAYRRGINVKDCLLPHANSKFFYKTDILNFFPSISSSLIKENIYQDIHKLSYLDQEDLALYLDKILSLVTVDDKLPVGFPTSPFISNYIMRKYDVSIKSFCSNNKFIYTRYSDDIIISSNTDIDKDYITNNIEKVFQQGENLFHLNNSKTKVFTKKNKIKMLGLIINNNQISVDRKVKDEIEVGIHFFIKDRLKFINFFNDSELSAKRKLAGNISYAINIEPDYLQKLAKKYGLLTIKEILKVNL</sequence>
<keyword evidence="2" id="KW-0808">Transferase</keyword>
<dbReference type="SUPFAM" id="SSF56672">
    <property type="entry name" value="DNA/RNA polymerases"/>
    <property type="match status" value="1"/>
</dbReference>
<evidence type="ECO:0000256" key="6">
    <source>
        <dbReference type="ARBA" id="ARBA00022918"/>
    </source>
</evidence>
<evidence type="ECO:0000313" key="11">
    <source>
        <dbReference type="EMBL" id="QIM66027.1"/>
    </source>
</evidence>
<dbReference type="PANTHER" id="PTHR34047:SF7">
    <property type="entry name" value="RNA-DIRECTED DNA POLYMERASE"/>
    <property type="match status" value="1"/>
</dbReference>
<proteinExistence type="inferred from homology"/>
<protein>
    <recommendedName>
        <fullName evidence="1">RNA-directed DNA polymerase</fullName>
        <ecNumber evidence="1">2.7.7.49</ecNumber>
    </recommendedName>
</protein>
<comment type="similarity">
    <text evidence="8">Belongs to the bacterial reverse transcriptase family.</text>
</comment>
<dbReference type="InterPro" id="IPR043128">
    <property type="entry name" value="Rev_trsase/Diguanyl_cyclase"/>
</dbReference>
<dbReference type="InterPro" id="IPR043502">
    <property type="entry name" value="DNA/RNA_pol_sf"/>
</dbReference>
<dbReference type="RefSeq" id="WP_165888293.1">
    <property type="nucleotide sequence ID" value="NZ_CP015030.1"/>
</dbReference>
<keyword evidence="5" id="KW-0460">Magnesium</keyword>
<accession>A0A6G8JFW3</accession>
<evidence type="ECO:0000313" key="12">
    <source>
        <dbReference type="Proteomes" id="UP000501366"/>
    </source>
</evidence>
<name>A0A6G8JFW3_9PAST</name>
<gene>
    <name evidence="11" type="ORF">A4G16_00875</name>
</gene>
<keyword evidence="3" id="KW-0548">Nucleotidyltransferase</keyword>
<evidence type="ECO:0000256" key="3">
    <source>
        <dbReference type="ARBA" id="ARBA00022695"/>
    </source>
</evidence>
<dbReference type="InterPro" id="IPR000477">
    <property type="entry name" value="RT_dom"/>
</dbReference>